<dbReference type="SMART" id="SM00935">
    <property type="entry name" value="OmpH"/>
    <property type="match status" value="1"/>
</dbReference>
<evidence type="ECO:0000256" key="3">
    <source>
        <dbReference type="SAM" id="Coils"/>
    </source>
</evidence>
<feature type="chain" id="PRO_5046519550" evidence="5">
    <location>
        <begin position="22"/>
        <end position="357"/>
    </location>
</feature>
<dbReference type="Proteomes" id="UP001597472">
    <property type="component" value="Unassembled WGS sequence"/>
</dbReference>
<dbReference type="Pfam" id="PF03938">
    <property type="entry name" value="OmpH"/>
    <property type="match status" value="1"/>
</dbReference>
<dbReference type="PANTHER" id="PTHR35089">
    <property type="entry name" value="CHAPERONE PROTEIN SKP"/>
    <property type="match status" value="1"/>
</dbReference>
<dbReference type="RefSeq" id="WP_376893794.1">
    <property type="nucleotide sequence ID" value="NZ_JBHULS010000003.1"/>
</dbReference>
<keyword evidence="3" id="KW-0175">Coiled coil</keyword>
<feature type="region of interest" description="Disordered" evidence="4">
    <location>
        <begin position="174"/>
        <end position="212"/>
    </location>
</feature>
<dbReference type="InterPro" id="IPR024930">
    <property type="entry name" value="Skp_dom_sf"/>
</dbReference>
<evidence type="ECO:0000313" key="7">
    <source>
        <dbReference type="Proteomes" id="UP001597472"/>
    </source>
</evidence>
<gene>
    <name evidence="6" type="ORF">ACFSQP_09470</name>
</gene>
<organism evidence="6 7">
    <name type="scientific">Bizionia sediminis</name>
    <dbReference type="NCBI Taxonomy" id="1737064"/>
    <lineage>
        <taxon>Bacteria</taxon>
        <taxon>Pseudomonadati</taxon>
        <taxon>Bacteroidota</taxon>
        <taxon>Flavobacteriia</taxon>
        <taxon>Flavobacteriales</taxon>
        <taxon>Flavobacteriaceae</taxon>
        <taxon>Bizionia</taxon>
    </lineage>
</organism>
<dbReference type="EMBL" id="JBHULS010000003">
    <property type="protein sequence ID" value="MFD2552043.1"/>
    <property type="molecule type" value="Genomic_DNA"/>
</dbReference>
<evidence type="ECO:0000256" key="1">
    <source>
        <dbReference type="ARBA" id="ARBA00009091"/>
    </source>
</evidence>
<feature type="compositionally biased region" description="Polar residues" evidence="4">
    <location>
        <begin position="251"/>
        <end position="291"/>
    </location>
</feature>
<feature type="signal peptide" evidence="5">
    <location>
        <begin position="1"/>
        <end position="21"/>
    </location>
</feature>
<evidence type="ECO:0000313" key="6">
    <source>
        <dbReference type="EMBL" id="MFD2552043.1"/>
    </source>
</evidence>
<protein>
    <submittedName>
        <fullName evidence="6">OmpH family outer membrane protein</fullName>
    </submittedName>
</protein>
<name>A0ABW5KUU7_9FLAO</name>
<dbReference type="SUPFAM" id="SSF111384">
    <property type="entry name" value="OmpH-like"/>
    <property type="match status" value="1"/>
</dbReference>
<proteinExistence type="inferred from homology"/>
<feature type="compositionally biased region" description="Basic and acidic residues" evidence="4">
    <location>
        <begin position="203"/>
        <end position="212"/>
    </location>
</feature>
<evidence type="ECO:0000256" key="4">
    <source>
        <dbReference type="SAM" id="MobiDB-lite"/>
    </source>
</evidence>
<feature type="compositionally biased region" description="Acidic residues" evidence="4">
    <location>
        <begin position="190"/>
        <end position="202"/>
    </location>
</feature>
<evidence type="ECO:0000256" key="2">
    <source>
        <dbReference type="ARBA" id="ARBA00022729"/>
    </source>
</evidence>
<comment type="similarity">
    <text evidence="1">Belongs to the Skp family.</text>
</comment>
<feature type="region of interest" description="Disordered" evidence="4">
    <location>
        <begin position="246"/>
        <end position="357"/>
    </location>
</feature>
<dbReference type="InterPro" id="IPR005632">
    <property type="entry name" value="Chaperone_Skp"/>
</dbReference>
<dbReference type="PANTHER" id="PTHR35089:SF1">
    <property type="entry name" value="CHAPERONE PROTEIN SKP"/>
    <property type="match status" value="1"/>
</dbReference>
<keyword evidence="7" id="KW-1185">Reference proteome</keyword>
<feature type="compositionally biased region" description="Basic and acidic residues" evidence="4">
    <location>
        <begin position="293"/>
        <end position="341"/>
    </location>
</feature>
<reference evidence="7" key="1">
    <citation type="journal article" date="2019" name="Int. J. Syst. Evol. Microbiol.">
        <title>The Global Catalogue of Microorganisms (GCM) 10K type strain sequencing project: providing services to taxonomists for standard genome sequencing and annotation.</title>
        <authorList>
            <consortium name="The Broad Institute Genomics Platform"/>
            <consortium name="The Broad Institute Genome Sequencing Center for Infectious Disease"/>
            <person name="Wu L."/>
            <person name="Ma J."/>
        </authorList>
    </citation>
    <scope>NUCLEOTIDE SEQUENCE [LARGE SCALE GENOMIC DNA]</scope>
    <source>
        <strain evidence="7">KCTC 42587</strain>
    </source>
</reference>
<sequence>MKLKVLFLVAAVFMLSLSSFSQRGVRIGYIDTEYILENVPEYQQATAQLETKVQKWKNEIEEQLGVIAQKRKDLSNEKALLTKELIEEREEDIFYEEKEILDYQQKRFGPNGDLMLQKKQLIQPIQDQIFAAVQDIAEQKKYDFVFDKSADIVMLYSAKRYDFSEQVIRSLTRSAKRTQAASKAEKRAAEEEDLVIDVDEEQEARNAEADERRQEIINEREARKLAAQKRRDSIIEVRRLAREEALRNRNQNTQDTEQSEVTNDTDAPTNSDASNTNTSGKNEDTNATEASASEEKTPAQLAEERRQQKIADRERRKAELEARKQRILAEREQARKEREAARNNTTPETPANEDDNN</sequence>
<keyword evidence="2 5" id="KW-0732">Signal</keyword>
<accession>A0ABW5KUU7</accession>
<comment type="caution">
    <text evidence="6">The sequence shown here is derived from an EMBL/GenBank/DDBJ whole genome shotgun (WGS) entry which is preliminary data.</text>
</comment>
<evidence type="ECO:0000256" key="5">
    <source>
        <dbReference type="SAM" id="SignalP"/>
    </source>
</evidence>
<feature type="coiled-coil region" evidence="3">
    <location>
        <begin position="39"/>
        <end position="91"/>
    </location>
</feature>
<dbReference type="Gene3D" id="3.30.910.20">
    <property type="entry name" value="Skp domain"/>
    <property type="match status" value="1"/>
</dbReference>